<dbReference type="RefSeq" id="XP_025727558.1">
    <property type="nucleotide sequence ID" value="XM_025871773.1"/>
</dbReference>
<dbReference type="InParanoid" id="A0A3Q7P1W8"/>
<evidence type="ECO:0000313" key="2">
    <source>
        <dbReference type="Proteomes" id="UP000286641"/>
    </source>
</evidence>
<feature type="compositionally biased region" description="Basic and acidic residues" evidence="1">
    <location>
        <begin position="16"/>
        <end position="26"/>
    </location>
</feature>
<reference key="1">
    <citation type="submission" date="2019-01" db="UniProtKB">
        <authorList>
            <consortium name="RefSeq"/>
        </authorList>
    </citation>
    <scope>IDENTIFICATION</scope>
</reference>
<reference evidence="3" key="2">
    <citation type="submission" date="2025-08" db="UniProtKB">
        <authorList>
            <consortium name="RefSeq"/>
        </authorList>
    </citation>
    <scope>IDENTIFICATION</scope>
    <source>
        <tissue evidence="3">Blood</tissue>
    </source>
</reference>
<protein>
    <submittedName>
        <fullName evidence="3">Uncharacterized protein LOC112823937</fullName>
    </submittedName>
</protein>
<proteinExistence type="predicted"/>
<sequence>MKDPAGGVCEEEAEEEGGRREEERSPRGGGGPGRGKGLGGDRLLLVAAEPAASSCLPGPRNLFTHSATRARAATFLEKDHTCAYSRFGGESQHLLGHDLTFSSLPHISNQKGIF</sequence>
<evidence type="ECO:0000256" key="1">
    <source>
        <dbReference type="SAM" id="MobiDB-lite"/>
    </source>
</evidence>
<organism evidence="2 3">
    <name type="scientific">Callorhinus ursinus</name>
    <name type="common">Northern fur seal</name>
    <dbReference type="NCBI Taxonomy" id="34884"/>
    <lineage>
        <taxon>Eukaryota</taxon>
        <taxon>Metazoa</taxon>
        <taxon>Chordata</taxon>
        <taxon>Craniata</taxon>
        <taxon>Vertebrata</taxon>
        <taxon>Euteleostomi</taxon>
        <taxon>Mammalia</taxon>
        <taxon>Eutheria</taxon>
        <taxon>Laurasiatheria</taxon>
        <taxon>Carnivora</taxon>
        <taxon>Caniformia</taxon>
        <taxon>Pinnipedia</taxon>
        <taxon>Otariidae</taxon>
        <taxon>Callorhinus</taxon>
    </lineage>
</organism>
<accession>A0A3Q7P1W8</accession>
<feature type="region of interest" description="Disordered" evidence="1">
    <location>
        <begin position="1"/>
        <end position="40"/>
    </location>
</feature>
<gene>
    <name evidence="3" type="primary">LOC112823937</name>
</gene>
<feature type="compositionally biased region" description="Gly residues" evidence="1">
    <location>
        <begin position="27"/>
        <end position="40"/>
    </location>
</feature>
<evidence type="ECO:0000313" key="3">
    <source>
        <dbReference type="RefSeq" id="XP_025727558.1"/>
    </source>
</evidence>
<dbReference type="Proteomes" id="UP000286641">
    <property type="component" value="Unplaced"/>
</dbReference>
<dbReference type="AlphaFoldDB" id="A0A3Q7P1W8"/>
<name>A0A3Q7P1W8_CALUR</name>
<keyword evidence="2" id="KW-1185">Reference proteome</keyword>